<dbReference type="EMBL" id="VLLC01000010">
    <property type="protein sequence ID" value="TWI72409.1"/>
    <property type="molecule type" value="Genomic_DNA"/>
</dbReference>
<comment type="caution">
    <text evidence="2">The sequence shown here is derived from an EMBL/GenBank/DDBJ whole genome shotgun (WGS) entry which is preliminary data.</text>
</comment>
<keyword evidence="2" id="KW-0969">Cilium</keyword>
<reference evidence="2 3" key="1">
    <citation type="submission" date="2019-07" db="EMBL/GenBank/DDBJ databases">
        <title>Genome sequencing of 100 strains of the haloalkaliphilic chemolithoautotrophic sulfur-oxidizing bacterium Thioalkalivibrio.</title>
        <authorList>
            <person name="Muyzer G."/>
        </authorList>
    </citation>
    <scope>NUCLEOTIDE SEQUENCE [LARGE SCALE GENOMIC DNA]</scope>
    <source>
        <strain evidence="2 3">ASO4-4</strain>
    </source>
</reference>
<feature type="transmembrane region" description="Helical" evidence="1">
    <location>
        <begin position="20"/>
        <end position="45"/>
    </location>
</feature>
<evidence type="ECO:0000256" key="1">
    <source>
        <dbReference type="SAM" id="Phobius"/>
    </source>
</evidence>
<dbReference type="OrthoDB" id="9828529at2"/>
<keyword evidence="1" id="KW-0472">Membrane</keyword>
<dbReference type="AlphaFoldDB" id="A0A562RTI3"/>
<keyword evidence="2" id="KW-0282">Flagellum</keyword>
<keyword evidence="2" id="KW-0966">Cell projection</keyword>
<sequence length="173" mass="19819">MSDKKKNLKGMNLREKKGPFALWVWMLVFFVIVVCAGMMLAFFLFSTPPEPKEKEEMYEFAPVETAALIPGLWRLPVMKIPVTVEEGIRLPLRLGIAIVAEEGPDGLPRLLRHRERIISAIREHVEKGRAEDWESVAGKLKLKYELTDLVEEVSGGVRVRGLYITDYMIHWPT</sequence>
<keyword evidence="1" id="KW-1133">Transmembrane helix</keyword>
<keyword evidence="1" id="KW-0812">Transmembrane</keyword>
<dbReference type="RefSeq" id="WP_144684201.1">
    <property type="nucleotide sequence ID" value="NZ_VLLC01000010.1"/>
</dbReference>
<accession>A0A562RTI3</accession>
<gene>
    <name evidence="2" type="ORF">LZ24_01551</name>
</gene>
<keyword evidence="3" id="KW-1185">Reference proteome</keyword>
<protein>
    <submittedName>
        <fullName evidence="2">Flagellar basal body-associated protein FliL</fullName>
    </submittedName>
</protein>
<dbReference type="Proteomes" id="UP000318307">
    <property type="component" value="Unassembled WGS sequence"/>
</dbReference>
<evidence type="ECO:0000313" key="2">
    <source>
        <dbReference type="EMBL" id="TWI72409.1"/>
    </source>
</evidence>
<evidence type="ECO:0000313" key="3">
    <source>
        <dbReference type="Proteomes" id="UP000318307"/>
    </source>
</evidence>
<proteinExistence type="predicted"/>
<organism evidence="2 3">
    <name type="scientific">Desulfobotulus alkaliphilus</name>
    <dbReference type="NCBI Taxonomy" id="622671"/>
    <lineage>
        <taxon>Bacteria</taxon>
        <taxon>Pseudomonadati</taxon>
        <taxon>Thermodesulfobacteriota</taxon>
        <taxon>Desulfobacteria</taxon>
        <taxon>Desulfobacterales</taxon>
        <taxon>Desulfobacteraceae</taxon>
        <taxon>Desulfobotulus</taxon>
    </lineage>
</organism>
<name>A0A562RTI3_9BACT</name>